<reference evidence="3 4" key="1">
    <citation type="submission" date="2015-08" db="EMBL/GenBank/DDBJ databases">
        <title>Draft Genome Sequence of Bacillus vietnamensis UCD-SED5.</title>
        <authorList>
            <person name="Lee R.D."/>
            <person name="Jospin G."/>
            <person name="Lang J.M."/>
            <person name="Coil D.A."/>
            <person name="Eisen J.A."/>
        </authorList>
    </citation>
    <scope>NUCLEOTIDE SEQUENCE [LARGE SCALE GENOMIC DNA]</scope>
    <source>
        <strain evidence="3 4">UCD-SED5</strain>
    </source>
</reference>
<keyword evidence="2" id="KW-1133">Transmembrane helix</keyword>
<evidence type="ECO:0000256" key="1">
    <source>
        <dbReference type="SAM" id="Coils"/>
    </source>
</evidence>
<keyword evidence="2" id="KW-0472">Membrane</keyword>
<keyword evidence="2" id="KW-0812">Transmembrane</keyword>
<evidence type="ECO:0008006" key="5">
    <source>
        <dbReference type="Google" id="ProtNLM"/>
    </source>
</evidence>
<sequence>MNTFLQFLLRTVISFSMGTSSFIAYLLLFDMGFPLTLLSGVGTGVLFFIIVKVLQKKWWLNKNGLSGQEFRYINRNLKEAKEKVKRLQRQQLRVRSLGAFKQVLEINRLSRRIYQLVRKEPKRFFSAESFFFYHLDSVVEITEKYTFLASQPGKNKEAFLSLQQTRTTLDDLTGSLENDLQKVLADDMDHLQIELNFANQHLTHKKDLK</sequence>
<dbReference type="eggNOG" id="COG4915">
    <property type="taxonomic scope" value="Bacteria"/>
</dbReference>
<dbReference type="Pfam" id="PF10112">
    <property type="entry name" value="Halogen_Hydrol"/>
    <property type="match status" value="1"/>
</dbReference>
<organism evidence="3 4">
    <name type="scientific">Rossellomorea vietnamensis</name>
    <dbReference type="NCBI Taxonomy" id="218284"/>
    <lineage>
        <taxon>Bacteria</taxon>
        <taxon>Bacillati</taxon>
        <taxon>Bacillota</taxon>
        <taxon>Bacilli</taxon>
        <taxon>Bacillales</taxon>
        <taxon>Bacillaceae</taxon>
        <taxon>Rossellomorea</taxon>
    </lineage>
</organism>
<evidence type="ECO:0000313" key="4">
    <source>
        <dbReference type="Proteomes" id="UP000050398"/>
    </source>
</evidence>
<dbReference type="Proteomes" id="UP000050398">
    <property type="component" value="Unassembled WGS sequence"/>
</dbReference>
<dbReference type="EMBL" id="LIXZ01000005">
    <property type="protein sequence ID" value="KPL59943.1"/>
    <property type="molecule type" value="Genomic_DNA"/>
</dbReference>
<evidence type="ECO:0000313" key="3">
    <source>
        <dbReference type="EMBL" id="KPL59943.1"/>
    </source>
</evidence>
<name>A0A0P6WUR0_9BACI</name>
<dbReference type="AlphaFoldDB" id="A0A0P6WUR0"/>
<feature type="transmembrane region" description="Helical" evidence="2">
    <location>
        <begin position="35"/>
        <end position="54"/>
    </location>
</feature>
<dbReference type="RefSeq" id="WP_060671909.1">
    <property type="nucleotide sequence ID" value="NZ_JBCNGU010000018.1"/>
</dbReference>
<feature type="coiled-coil region" evidence="1">
    <location>
        <begin position="70"/>
        <end position="97"/>
    </location>
</feature>
<dbReference type="PATRIC" id="fig|218284.4.peg.3138"/>
<dbReference type="InterPro" id="IPR018770">
    <property type="entry name" value="ChloroindolylP_hydrolase"/>
</dbReference>
<comment type="caution">
    <text evidence="3">The sequence shown here is derived from an EMBL/GenBank/DDBJ whole genome shotgun (WGS) entry which is preliminary data.</text>
</comment>
<proteinExistence type="predicted"/>
<keyword evidence="1" id="KW-0175">Coiled coil</keyword>
<evidence type="ECO:0000256" key="2">
    <source>
        <dbReference type="SAM" id="Phobius"/>
    </source>
</evidence>
<accession>A0A0P6WUR0</accession>
<gene>
    <name evidence="3" type="ORF">AM506_07635</name>
</gene>
<protein>
    <recommendedName>
        <fullName evidence="5">Protein xpaC</fullName>
    </recommendedName>
</protein>
<dbReference type="OrthoDB" id="2081028at2"/>
<feature type="transmembrane region" description="Helical" evidence="2">
    <location>
        <begin position="7"/>
        <end position="29"/>
    </location>
</feature>